<dbReference type="Gene3D" id="2.60.120.10">
    <property type="entry name" value="Jelly Rolls"/>
    <property type="match status" value="1"/>
</dbReference>
<dbReference type="SUPFAM" id="SSF46689">
    <property type="entry name" value="Homeodomain-like"/>
    <property type="match status" value="1"/>
</dbReference>
<dbReference type="SUPFAM" id="SSF51215">
    <property type="entry name" value="Regulatory protein AraC"/>
    <property type="match status" value="1"/>
</dbReference>
<dbReference type="Proteomes" id="UP000003340">
    <property type="component" value="Unassembled WGS sequence"/>
</dbReference>
<dbReference type="InterPro" id="IPR018062">
    <property type="entry name" value="HTH_AraC-typ_CS"/>
</dbReference>
<dbReference type="InterPro" id="IPR020449">
    <property type="entry name" value="Tscrpt_reg_AraC-type_HTH"/>
</dbReference>
<dbReference type="GO" id="GO:0003700">
    <property type="term" value="F:DNA-binding transcription factor activity"/>
    <property type="evidence" value="ECO:0007669"/>
    <property type="project" value="InterPro"/>
</dbReference>
<dbReference type="InterPro" id="IPR014710">
    <property type="entry name" value="RmlC-like_jellyroll"/>
</dbReference>
<dbReference type="PROSITE" id="PS00041">
    <property type="entry name" value="HTH_ARAC_FAMILY_1"/>
    <property type="match status" value="1"/>
</dbReference>
<protein>
    <submittedName>
        <fullName evidence="5">Transcriptional regulator, AraC family</fullName>
    </submittedName>
</protein>
<dbReference type="PROSITE" id="PS01124">
    <property type="entry name" value="HTH_ARAC_FAMILY_2"/>
    <property type="match status" value="1"/>
</dbReference>
<evidence type="ECO:0000256" key="3">
    <source>
        <dbReference type="ARBA" id="ARBA00023163"/>
    </source>
</evidence>
<dbReference type="InterPro" id="IPR037923">
    <property type="entry name" value="HTH-like"/>
</dbReference>
<dbReference type="SMART" id="SM00342">
    <property type="entry name" value="HTH_ARAC"/>
    <property type="match status" value="1"/>
</dbReference>
<dbReference type="Pfam" id="PF02311">
    <property type="entry name" value="AraC_binding"/>
    <property type="match status" value="1"/>
</dbReference>
<feature type="domain" description="HTH araC/xylS-type" evidence="4">
    <location>
        <begin position="251"/>
        <end position="348"/>
    </location>
</feature>
<gene>
    <name evidence="5" type="ORF">CLOSTMETH_03644</name>
</gene>
<reference evidence="5 6" key="1">
    <citation type="submission" date="2009-01" db="EMBL/GenBank/DDBJ databases">
        <authorList>
            <person name="Fulton L."/>
            <person name="Clifton S."/>
            <person name="Fulton B."/>
            <person name="Xu J."/>
            <person name="Minx P."/>
            <person name="Pepin K.H."/>
            <person name="Johnson M."/>
            <person name="Bhonagiri V."/>
            <person name="Nash W.E."/>
            <person name="Mardis E.R."/>
            <person name="Wilson R.K."/>
        </authorList>
    </citation>
    <scope>NUCLEOTIDE SEQUENCE [LARGE SCALE GENOMIC DNA]</scope>
    <source>
        <strain evidence="5 6">DSM 5476</strain>
    </source>
</reference>
<evidence type="ECO:0000313" key="6">
    <source>
        <dbReference type="Proteomes" id="UP000003340"/>
    </source>
</evidence>
<proteinExistence type="predicted"/>
<dbReference type="AlphaFoldDB" id="C0EIE9"/>
<dbReference type="PANTHER" id="PTHR43280">
    <property type="entry name" value="ARAC-FAMILY TRANSCRIPTIONAL REGULATOR"/>
    <property type="match status" value="1"/>
</dbReference>
<dbReference type="Gene3D" id="1.10.10.60">
    <property type="entry name" value="Homeodomain-like"/>
    <property type="match status" value="2"/>
</dbReference>
<dbReference type="EMBL" id="ACEC01000126">
    <property type="protein sequence ID" value="EEG28745.1"/>
    <property type="molecule type" value="Genomic_DNA"/>
</dbReference>
<reference evidence="5 6" key="2">
    <citation type="submission" date="2009-02" db="EMBL/GenBank/DDBJ databases">
        <title>Draft genome sequence of Clostridium methylpentosum (DSM 5476).</title>
        <authorList>
            <person name="Sudarsanam P."/>
            <person name="Ley R."/>
            <person name="Guruge J."/>
            <person name="Turnbaugh P.J."/>
            <person name="Mahowald M."/>
            <person name="Liep D."/>
            <person name="Gordon J."/>
        </authorList>
    </citation>
    <scope>NUCLEOTIDE SEQUENCE [LARGE SCALE GENOMIC DNA]</scope>
    <source>
        <strain evidence="5 6">DSM 5476</strain>
    </source>
</reference>
<keyword evidence="6" id="KW-1185">Reference proteome</keyword>
<sequence length="361" mass="42317">MQENLEARVRAIIHRMRENPVHMYAMQRRSAEIVEKVQKGEIKLPQDTPGFWQMNEYSFFEEDEDICVYLDFRNQVFSRADSLDKTKSHFKEYLHSHEFFELFYVYSGTCHCYFDGREFRLPKGTIWIFNTQCAHNVYLPDDRTNLVNILLRKSTFSAALLGMINDNDLFLSFFLNSIYNSDSAPKQLQFTTEPGGMSEFYIFKIIEEYAGKSPYSQSIMKHLFCCLLAELTRQYRERADNRGRESGLHISQVISYISDNYRIATLQSTAEHFHYNPSYLSKYMLKHTNQTFSEYLTRFKLEKAAHLLTSTALPLERVASLTGYSERSAFDKAFKKFSGLTPRQYRSQKQAAPLVPQEATR</sequence>
<keyword evidence="3" id="KW-0804">Transcription</keyword>
<name>C0EIE9_9FIRM</name>
<dbReference type="HOGENOM" id="CLU_000445_88_0_9"/>
<dbReference type="Pfam" id="PF12833">
    <property type="entry name" value="HTH_18"/>
    <property type="match status" value="1"/>
</dbReference>
<dbReference type="InterPro" id="IPR009057">
    <property type="entry name" value="Homeodomain-like_sf"/>
</dbReference>
<dbReference type="STRING" id="537013.CLOSTMETH_03644"/>
<organism evidence="5 6">
    <name type="scientific">[Clostridium] methylpentosum DSM 5476</name>
    <dbReference type="NCBI Taxonomy" id="537013"/>
    <lineage>
        <taxon>Bacteria</taxon>
        <taxon>Bacillati</taxon>
        <taxon>Bacillota</taxon>
        <taxon>Clostridia</taxon>
        <taxon>Eubacteriales</taxon>
        <taxon>Oscillospiraceae</taxon>
        <taxon>Oscillospiraceae incertae sedis</taxon>
    </lineage>
</organism>
<dbReference type="eggNOG" id="COG2169">
    <property type="taxonomic scope" value="Bacteria"/>
</dbReference>
<dbReference type="InterPro" id="IPR003313">
    <property type="entry name" value="AraC-bd"/>
</dbReference>
<dbReference type="PANTHER" id="PTHR43280:SF28">
    <property type="entry name" value="HTH-TYPE TRANSCRIPTIONAL ACTIVATOR RHAS"/>
    <property type="match status" value="1"/>
</dbReference>
<evidence type="ECO:0000256" key="2">
    <source>
        <dbReference type="ARBA" id="ARBA00023125"/>
    </source>
</evidence>
<accession>C0EIE9</accession>
<comment type="caution">
    <text evidence="5">The sequence shown here is derived from an EMBL/GenBank/DDBJ whole genome shotgun (WGS) entry which is preliminary data.</text>
</comment>
<evidence type="ECO:0000259" key="4">
    <source>
        <dbReference type="PROSITE" id="PS01124"/>
    </source>
</evidence>
<keyword evidence="2" id="KW-0238">DNA-binding</keyword>
<evidence type="ECO:0000313" key="5">
    <source>
        <dbReference type="EMBL" id="EEG28745.1"/>
    </source>
</evidence>
<evidence type="ECO:0000256" key="1">
    <source>
        <dbReference type="ARBA" id="ARBA00023015"/>
    </source>
</evidence>
<dbReference type="GO" id="GO:0043565">
    <property type="term" value="F:sequence-specific DNA binding"/>
    <property type="evidence" value="ECO:0007669"/>
    <property type="project" value="InterPro"/>
</dbReference>
<dbReference type="PRINTS" id="PR00032">
    <property type="entry name" value="HTHARAC"/>
</dbReference>
<dbReference type="InterPro" id="IPR018060">
    <property type="entry name" value="HTH_AraC"/>
</dbReference>
<keyword evidence="1" id="KW-0805">Transcription regulation</keyword>